<dbReference type="EMBL" id="CADEBC010000346">
    <property type="protein sequence ID" value="CAB3228384.1"/>
    <property type="molecule type" value="Genomic_DNA"/>
</dbReference>
<reference evidence="3 4" key="1">
    <citation type="submission" date="2020-04" db="EMBL/GenBank/DDBJ databases">
        <authorList>
            <person name="Wallbank WR R."/>
            <person name="Pardo Diaz C."/>
            <person name="Kozak K."/>
            <person name="Martin S."/>
            <person name="Jiggins C."/>
            <person name="Moest M."/>
            <person name="Warren A I."/>
            <person name="Byers J.R.P. K."/>
            <person name="Montejo-Kovacevich G."/>
            <person name="Yen C E."/>
        </authorList>
    </citation>
    <scope>NUCLEOTIDE SEQUENCE [LARGE SCALE GENOMIC DNA]</scope>
</reference>
<gene>
    <name evidence="1" type="ORF">APLA_LOCUS3582</name>
    <name evidence="2" type="ORF">APLA_LOCUS7260</name>
</gene>
<accession>A0A8S0ZW30</accession>
<evidence type="ECO:0000313" key="2">
    <source>
        <dbReference type="EMBL" id="CAB3236163.1"/>
    </source>
</evidence>
<evidence type="ECO:0000313" key="1">
    <source>
        <dbReference type="EMBL" id="CAB3228384.1"/>
    </source>
</evidence>
<dbReference type="Proteomes" id="UP000494106">
    <property type="component" value="Unassembled WGS sequence"/>
</dbReference>
<dbReference type="EMBL" id="CADEBD010000300">
    <property type="protein sequence ID" value="CAB3236163.1"/>
    <property type="molecule type" value="Genomic_DNA"/>
</dbReference>
<sequence>MGSAKYSAVVDNSIARCKIGRHYPSGMDARAAASRGGHQIACGGRPCRAYFVVSRAITCHNTSDVGERCVPCYIDVRSLTDTGLEHNITRLTSAPCAFRDQTK</sequence>
<protein>
    <submittedName>
        <fullName evidence="2">Uncharacterized protein</fullName>
    </submittedName>
</protein>
<evidence type="ECO:0000313" key="4">
    <source>
        <dbReference type="Proteomes" id="UP000494256"/>
    </source>
</evidence>
<organism evidence="2 4">
    <name type="scientific">Arctia plantaginis</name>
    <name type="common">Wood tiger moth</name>
    <name type="synonym">Phalaena plantaginis</name>
    <dbReference type="NCBI Taxonomy" id="874455"/>
    <lineage>
        <taxon>Eukaryota</taxon>
        <taxon>Metazoa</taxon>
        <taxon>Ecdysozoa</taxon>
        <taxon>Arthropoda</taxon>
        <taxon>Hexapoda</taxon>
        <taxon>Insecta</taxon>
        <taxon>Pterygota</taxon>
        <taxon>Neoptera</taxon>
        <taxon>Endopterygota</taxon>
        <taxon>Lepidoptera</taxon>
        <taxon>Glossata</taxon>
        <taxon>Ditrysia</taxon>
        <taxon>Noctuoidea</taxon>
        <taxon>Erebidae</taxon>
        <taxon>Arctiinae</taxon>
        <taxon>Arctia</taxon>
    </lineage>
</organism>
<dbReference type="AlphaFoldDB" id="A0A8S0ZW30"/>
<dbReference type="OrthoDB" id="7358861at2759"/>
<dbReference type="Proteomes" id="UP000494256">
    <property type="component" value="Unassembled WGS sequence"/>
</dbReference>
<keyword evidence="3" id="KW-1185">Reference proteome</keyword>
<comment type="caution">
    <text evidence="2">The sequence shown here is derived from an EMBL/GenBank/DDBJ whole genome shotgun (WGS) entry which is preliminary data.</text>
</comment>
<name>A0A8S0ZW30_ARCPL</name>
<proteinExistence type="predicted"/>
<evidence type="ECO:0000313" key="3">
    <source>
        <dbReference type="Proteomes" id="UP000494106"/>
    </source>
</evidence>